<protein>
    <recommendedName>
        <fullName evidence="3">GIT Spa2 homology (SHD) domain-containing protein</fullName>
    </recommendedName>
</protein>
<dbReference type="Pfam" id="PF23742">
    <property type="entry name" value="VBS_C3G9"/>
    <property type="match status" value="1"/>
</dbReference>
<accession>A0A0D1ZYW4</accession>
<dbReference type="InterPro" id="IPR013724">
    <property type="entry name" value="GIT_SHD"/>
</dbReference>
<feature type="region of interest" description="Disordered" evidence="2">
    <location>
        <begin position="1"/>
        <end position="89"/>
    </location>
</feature>
<dbReference type="Proteomes" id="UP000053259">
    <property type="component" value="Unassembled WGS sequence"/>
</dbReference>
<dbReference type="GO" id="GO:0005078">
    <property type="term" value="F:MAP-kinase scaffold activity"/>
    <property type="evidence" value="ECO:0007669"/>
    <property type="project" value="TreeGrafter"/>
</dbReference>
<dbReference type="HOGENOM" id="CLU_014631_0_0_1"/>
<organism evidence="4 5">
    <name type="scientific">Verruconis gallopava</name>
    <dbReference type="NCBI Taxonomy" id="253628"/>
    <lineage>
        <taxon>Eukaryota</taxon>
        <taxon>Fungi</taxon>
        <taxon>Dikarya</taxon>
        <taxon>Ascomycota</taxon>
        <taxon>Pezizomycotina</taxon>
        <taxon>Dothideomycetes</taxon>
        <taxon>Pleosporomycetidae</taxon>
        <taxon>Venturiales</taxon>
        <taxon>Sympoventuriaceae</taxon>
        <taxon>Verruconis</taxon>
    </lineage>
</organism>
<feature type="region of interest" description="Disordered" evidence="2">
    <location>
        <begin position="234"/>
        <end position="318"/>
    </location>
</feature>
<feature type="compositionally biased region" description="Polar residues" evidence="2">
    <location>
        <begin position="45"/>
        <end position="60"/>
    </location>
</feature>
<dbReference type="VEuPathDB" id="FungiDB:PV09_08683"/>
<dbReference type="EMBL" id="KN847574">
    <property type="protein sequence ID" value="KIV99617.1"/>
    <property type="molecule type" value="Genomic_DNA"/>
</dbReference>
<evidence type="ECO:0000259" key="3">
    <source>
        <dbReference type="SMART" id="SM00555"/>
    </source>
</evidence>
<gene>
    <name evidence="4" type="ORF">PV09_08683</name>
</gene>
<dbReference type="InterPro" id="IPR022018">
    <property type="entry name" value="GIT1_C"/>
</dbReference>
<feature type="domain" description="GIT Spa2 homology (SHD)" evidence="3">
    <location>
        <begin position="186"/>
        <end position="216"/>
    </location>
</feature>
<keyword evidence="1" id="KW-0677">Repeat</keyword>
<dbReference type="GO" id="GO:0005826">
    <property type="term" value="C:actomyosin contractile ring"/>
    <property type="evidence" value="ECO:0007669"/>
    <property type="project" value="TreeGrafter"/>
</dbReference>
<name>A0A0D1ZYW4_9PEZI</name>
<evidence type="ECO:0000256" key="2">
    <source>
        <dbReference type="SAM" id="MobiDB-lite"/>
    </source>
</evidence>
<dbReference type="InterPro" id="IPR039892">
    <property type="entry name" value="Spa2/Sph1"/>
</dbReference>
<feature type="region of interest" description="Disordered" evidence="2">
    <location>
        <begin position="341"/>
        <end position="365"/>
    </location>
</feature>
<sequence>MQAAPPLSSPPISTDGNDWSPIGAYPTYGSNLNNPNLKGFPDTPPISSGHNSNTSTTDGAMQNGARGGNPSPPSSVSRGSVDSRSIAGSIDSRRAYLMEESLSEHYKVLKNFLSPYLMNEPNDQRQNRARDKLLRLTSIQFQELSTDVYDELLRREDEKRGGGPGMSGAPKYLLPKQNFHYKRNQARQKLATLPPERFRQLATDVYYELERRFPRFAGLDGPGSRAGSMMSVGPPRVGTPNGFRPPPRTASRGLPGGSFDNTAPGIQPGLENSPNDYNQPMPKTFQSNTIVPNKSLMVEDDDDDNSARGANGSSPDVAELRAQIDVLERKVDELQGQLREKDKELEKVQSRQGQDPSLEQERSEWKELRSSLEAKLKDARDLNDSLEAELTRVRTEKQDSERQLREDLDVARRNEREVEKELRAQLDDARREGREIERDLRAQLATATASINQDRAGLTGGFGDSTERLEALERELAEQKQTTEEVRRDAARFLQEMRDLSLQSADALEKEERLLDQVSALEREVREWKARYAKLKSQNRSLRASMLGLPGINGDASAMARDSIFSAPDGLIRDVHVTSYQLAIDELLQLARRPESDALIECMKQVVITVRNISSDIESLGTPESSLDDGTVESLRQQTSLRAKLSNAANNLITATKAHSAAAGLAPVSLVDAAASNLTAVVMELVRAVKVKPTPSDELESPESDRDKALPVPPRGTTPTNFNTLSTKVNSVNGHVRNQSSLGSASGYSAYSRYSRYSNNLSPARESGDKGGVLGITQNSMSSLQESSLEEFKNFLDDSTALLVRSIQPLVNSVRSGSADDTVINEYIREISLTVEDITEKTNSAVAEVGNLALRKHAPPVIKVLEKSRIELNQERNNKEKLPPIAFRIARATKELVLRVDRIESGELTVDATLPTEF</sequence>
<dbReference type="InParanoid" id="A0A0D1ZYW4"/>
<feature type="domain" description="GIT Spa2 homology (SHD)" evidence="3">
    <location>
        <begin position="129"/>
        <end position="159"/>
    </location>
</feature>
<evidence type="ECO:0000256" key="1">
    <source>
        <dbReference type="ARBA" id="ARBA00022737"/>
    </source>
</evidence>
<dbReference type="InterPro" id="IPR056439">
    <property type="entry name" value="VBS_C3G9"/>
</dbReference>
<keyword evidence="5" id="KW-1185">Reference proteome</keyword>
<dbReference type="OrthoDB" id="5588096at2759"/>
<dbReference type="RefSeq" id="XP_016209487.1">
    <property type="nucleotide sequence ID" value="XM_016362620.1"/>
</dbReference>
<dbReference type="Pfam" id="PF12205">
    <property type="entry name" value="GIT1_C"/>
    <property type="match status" value="1"/>
</dbReference>
<reference evidence="4 5" key="1">
    <citation type="submission" date="2015-01" db="EMBL/GenBank/DDBJ databases">
        <title>The Genome Sequence of Ochroconis gallopava CBS43764.</title>
        <authorList>
            <consortium name="The Broad Institute Genomics Platform"/>
            <person name="Cuomo C."/>
            <person name="de Hoog S."/>
            <person name="Gorbushina A."/>
            <person name="Stielow B."/>
            <person name="Teixiera M."/>
            <person name="Abouelleil A."/>
            <person name="Chapman S.B."/>
            <person name="Priest M."/>
            <person name="Young S.K."/>
            <person name="Wortman J."/>
            <person name="Nusbaum C."/>
            <person name="Birren B."/>
        </authorList>
    </citation>
    <scope>NUCLEOTIDE SEQUENCE [LARGE SCALE GENOMIC DNA]</scope>
    <source>
        <strain evidence="4 5">CBS 43764</strain>
    </source>
</reference>
<dbReference type="Pfam" id="PF08518">
    <property type="entry name" value="GIT_SHD"/>
    <property type="match status" value="2"/>
</dbReference>
<dbReference type="GeneID" id="27316656"/>
<dbReference type="PANTHER" id="PTHR21601:SF0">
    <property type="entry name" value="PROTEIN SPA2-RELATED"/>
    <property type="match status" value="1"/>
</dbReference>
<dbReference type="SMART" id="SM00555">
    <property type="entry name" value="GIT"/>
    <property type="match status" value="2"/>
</dbReference>
<dbReference type="STRING" id="253628.A0A0D1ZYW4"/>
<feature type="region of interest" description="Disordered" evidence="2">
    <location>
        <begin position="693"/>
        <end position="721"/>
    </location>
</feature>
<dbReference type="AlphaFoldDB" id="A0A0D1ZYW4"/>
<evidence type="ECO:0000313" key="4">
    <source>
        <dbReference type="EMBL" id="KIV99617.1"/>
    </source>
</evidence>
<dbReference type="PANTHER" id="PTHR21601">
    <property type="entry name" value="SPA2 PROTEIN"/>
    <property type="match status" value="1"/>
</dbReference>
<proteinExistence type="predicted"/>
<feature type="compositionally biased region" description="Low complexity" evidence="2">
    <location>
        <begin position="74"/>
        <end position="85"/>
    </location>
</feature>
<dbReference type="GO" id="GO:1902716">
    <property type="term" value="C:cell cortex of growing cell tip"/>
    <property type="evidence" value="ECO:0007669"/>
    <property type="project" value="TreeGrafter"/>
</dbReference>
<evidence type="ECO:0000313" key="5">
    <source>
        <dbReference type="Proteomes" id="UP000053259"/>
    </source>
</evidence>